<evidence type="ECO:0000256" key="4">
    <source>
        <dbReference type="SAM" id="MobiDB-lite"/>
    </source>
</evidence>
<feature type="domain" description="Glycoside hydrolase family 2 immunoglobulin-like beta-sandwich" evidence="5">
    <location>
        <begin position="218"/>
        <end position="321"/>
    </location>
</feature>
<dbReference type="InterPro" id="IPR036156">
    <property type="entry name" value="Beta-gal/glucu_dom_sf"/>
</dbReference>
<feature type="domain" description="Glycoside hydrolase family 2 catalytic" evidence="6">
    <location>
        <begin position="329"/>
        <end position="488"/>
    </location>
</feature>
<organism evidence="10 11">
    <name type="scientific">Amycolatopsis rifamycinica</name>
    <dbReference type="NCBI Taxonomy" id="287986"/>
    <lineage>
        <taxon>Bacteria</taxon>
        <taxon>Bacillati</taxon>
        <taxon>Actinomycetota</taxon>
        <taxon>Actinomycetes</taxon>
        <taxon>Pseudonocardiales</taxon>
        <taxon>Pseudonocardiaceae</taxon>
        <taxon>Amycolatopsis</taxon>
    </lineage>
</organism>
<dbReference type="InterPro" id="IPR006103">
    <property type="entry name" value="Glyco_hydro_2_cat"/>
</dbReference>
<evidence type="ECO:0000313" key="10">
    <source>
        <dbReference type="EMBL" id="KDN22975.1"/>
    </source>
</evidence>
<dbReference type="InterPro" id="IPR013783">
    <property type="entry name" value="Ig-like_fold"/>
</dbReference>
<dbReference type="SUPFAM" id="SSF49303">
    <property type="entry name" value="beta-Galactosidase/glucuronidase domain"/>
    <property type="match status" value="1"/>
</dbReference>
<dbReference type="Pfam" id="PF18565">
    <property type="entry name" value="Glyco_hydro2_C5"/>
    <property type="match status" value="1"/>
</dbReference>
<feature type="region of interest" description="Disordered" evidence="4">
    <location>
        <begin position="689"/>
        <end position="717"/>
    </location>
</feature>
<dbReference type="Pfam" id="PF22666">
    <property type="entry name" value="Glyco_hydro_2_N2"/>
    <property type="match status" value="1"/>
</dbReference>
<evidence type="ECO:0000259" key="6">
    <source>
        <dbReference type="Pfam" id="PF02836"/>
    </source>
</evidence>
<reference evidence="10 11" key="1">
    <citation type="submission" date="2014-05" db="EMBL/GenBank/DDBJ databases">
        <title>Draft genome sequence of Amycolatopsis rifamycinica DSM 46095.</title>
        <authorList>
            <person name="Lal R."/>
            <person name="Saxena A."/>
            <person name="Kumari R."/>
            <person name="Mukherjee U."/>
            <person name="Singh P."/>
            <person name="Sangwan N."/>
            <person name="Mahato N.K."/>
        </authorList>
    </citation>
    <scope>NUCLEOTIDE SEQUENCE [LARGE SCALE GENOMIC DNA]</scope>
    <source>
        <strain evidence="10 11">DSM 46095</strain>
    </source>
</reference>
<dbReference type="Pfam" id="PF16355">
    <property type="entry name" value="DUF4982"/>
    <property type="match status" value="1"/>
</dbReference>
<feature type="domain" description="DUF4982" evidence="7">
    <location>
        <begin position="654"/>
        <end position="746"/>
    </location>
</feature>
<dbReference type="EMBL" id="JMQI01000013">
    <property type="protein sequence ID" value="KDN22975.1"/>
    <property type="molecule type" value="Genomic_DNA"/>
</dbReference>
<dbReference type="Pfam" id="PF02836">
    <property type="entry name" value="Glyco_hydro_2_C"/>
    <property type="match status" value="1"/>
</dbReference>
<dbReference type="Gene3D" id="2.60.120.260">
    <property type="entry name" value="Galactose-binding domain-like"/>
    <property type="match status" value="2"/>
</dbReference>
<comment type="caution">
    <text evidence="10">The sequence shown here is derived from an EMBL/GenBank/DDBJ whole genome shotgun (WGS) entry which is preliminary data.</text>
</comment>
<feature type="domain" description="Beta-mannosidase-like galactose-binding" evidence="9">
    <location>
        <begin position="115"/>
        <end position="187"/>
    </location>
</feature>
<dbReference type="GO" id="GO:0004553">
    <property type="term" value="F:hydrolase activity, hydrolyzing O-glycosyl compounds"/>
    <property type="evidence" value="ECO:0007669"/>
    <property type="project" value="InterPro"/>
</dbReference>
<dbReference type="RefSeq" id="WP_051735816.1">
    <property type="nucleotide sequence ID" value="NZ_JMQI01000013.1"/>
</dbReference>
<comment type="similarity">
    <text evidence="1">Belongs to the glycosyl hydrolase 2 family.</text>
</comment>
<evidence type="ECO:0000256" key="1">
    <source>
        <dbReference type="ARBA" id="ARBA00007401"/>
    </source>
</evidence>
<evidence type="ECO:0000259" key="8">
    <source>
        <dbReference type="Pfam" id="PF18565"/>
    </source>
</evidence>
<name>A0A066U797_9PSEU</name>
<dbReference type="Gene3D" id="2.60.40.10">
    <property type="entry name" value="Immunoglobulins"/>
    <property type="match status" value="3"/>
</dbReference>
<dbReference type="InterPro" id="IPR054593">
    <property type="entry name" value="Beta-mannosidase-like_N2"/>
</dbReference>
<dbReference type="SUPFAM" id="SSF49785">
    <property type="entry name" value="Galactose-binding domain-like"/>
    <property type="match status" value="1"/>
</dbReference>
<dbReference type="InterPro" id="IPR040605">
    <property type="entry name" value="Glyco_hydro2_dom5"/>
</dbReference>
<keyword evidence="2" id="KW-0378">Hydrolase</keyword>
<dbReference type="PROSITE" id="PS51318">
    <property type="entry name" value="TAT"/>
    <property type="match status" value="1"/>
</dbReference>
<dbReference type="STRING" id="287986.DV20_06785"/>
<dbReference type="GO" id="GO:0005975">
    <property type="term" value="P:carbohydrate metabolic process"/>
    <property type="evidence" value="ECO:0007669"/>
    <property type="project" value="InterPro"/>
</dbReference>
<dbReference type="AlphaFoldDB" id="A0A066U797"/>
<dbReference type="InterPro" id="IPR006102">
    <property type="entry name" value="Ig-like_GH2"/>
</dbReference>
<dbReference type="PRINTS" id="PR00132">
    <property type="entry name" value="GLHYDRLASE2"/>
</dbReference>
<gene>
    <name evidence="10" type="ORF">DV20_06785</name>
</gene>
<dbReference type="Pfam" id="PF00703">
    <property type="entry name" value="Glyco_hydro_2"/>
    <property type="match status" value="1"/>
</dbReference>
<keyword evidence="3" id="KW-0326">Glycosidase</keyword>
<dbReference type="InterPro" id="IPR006101">
    <property type="entry name" value="Glyco_hydro_2"/>
</dbReference>
<evidence type="ECO:0000313" key="11">
    <source>
        <dbReference type="Proteomes" id="UP000027345"/>
    </source>
</evidence>
<dbReference type="PANTHER" id="PTHR42732:SF1">
    <property type="entry name" value="BETA-MANNOSIDASE"/>
    <property type="match status" value="1"/>
</dbReference>
<dbReference type="InterPro" id="IPR006311">
    <property type="entry name" value="TAT_signal"/>
</dbReference>
<evidence type="ECO:0000256" key="3">
    <source>
        <dbReference type="ARBA" id="ARBA00023295"/>
    </source>
</evidence>
<evidence type="ECO:0000256" key="2">
    <source>
        <dbReference type="ARBA" id="ARBA00022801"/>
    </source>
</evidence>
<dbReference type="InterPro" id="IPR008979">
    <property type="entry name" value="Galactose-bd-like_sf"/>
</dbReference>
<evidence type="ECO:0000259" key="9">
    <source>
        <dbReference type="Pfam" id="PF22666"/>
    </source>
</evidence>
<dbReference type="SUPFAM" id="SSF51445">
    <property type="entry name" value="(Trans)glycosidases"/>
    <property type="match status" value="1"/>
</dbReference>
<dbReference type="OrthoDB" id="9762066at2"/>
<feature type="region of interest" description="Disordered" evidence="4">
    <location>
        <begin position="535"/>
        <end position="560"/>
    </location>
</feature>
<dbReference type="InterPro" id="IPR032311">
    <property type="entry name" value="DUF4982"/>
</dbReference>
<accession>A0A066U797</accession>
<keyword evidence="11" id="KW-1185">Reference proteome</keyword>
<feature type="domain" description="Glycoside hydrolase family 2" evidence="8">
    <location>
        <begin position="775"/>
        <end position="860"/>
    </location>
</feature>
<dbReference type="eggNOG" id="COG3250">
    <property type="taxonomic scope" value="Bacteria"/>
</dbReference>
<dbReference type="Gene3D" id="3.20.20.80">
    <property type="entry name" value="Glycosidases"/>
    <property type="match status" value="1"/>
</dbReference>
<sequence>MPEEEPSGLRRRVVLGGVGAAVAVTAVTPVARAADALTQPVRGRESDFTDGWRFALANPDGVTDPGGRFADAPKPGFDDSKWQVVDLPHDWSIELPPTGKGTSSGSGFFRGGLGWYRKSFTLPPSLGGKRVSVEFDGVYSDAHVYLNGELLGNHPYAYTGFAFDLTGRLHTDGRTPNVLAVRAVNPLPSSRWYSGSGIYRRVRLVVTEPVHVARHGTFVTTPDIAAGRGTVRVTTDVVNDAKTPVTAEVRTTVFDPAGRVVANGSTSLHLPGERTATAVTGLRVDKPQLWSIGAPRLYRLRTDVVVAGRVLDTTTADFGFRYTEFHPDNGFSLNGVPMKLRGVNLHSSQGALGAVVDPAALEHQMRLMLAMGVNALRTAHNPPDPQLVTVCERLGIVMMVEAFDCWRTGKLEYDYHRDFDEWSRRDVAEMVHAAKNSPAVVLWSIGNEVPDASMAGGPEIAAGLIAAVRAIDSTRPIVMGSDRYRGVPAPGSPQDLIMKQLDGLGVNYNTAQSIDGLHKQYPDKFFFESESSSETSTRGVYQDPDLLNTGENHTPGKRATSSYDNNLASWTFSGEYSLKKDRDRKFCQGQFLWAGQDYLGEPTPYDVFPVKTSFFGAIDSAGLPKDAFHLFRSQWTTAPMVHLTPMDWTNHRPGEPVAVWVYSTVDTVELVLNGKSLGTKRFDRKTTVDGRPYLETSEPAGDDKNDPSGSYVSPNGGTGKLHLTWTVPFEPGTLTAIARSGGREVARDELVTAGPPRAIKLSVNTAGKPVVAGAMTFVTASVVDARGVVVPGDGPVLRFAVAGPGRVAGVDNGRQELAQSYQQPTIPAFKGLAVAVVAATGGRGPITVTASAPGLTPGKLTLPGTALGQRNGPGARAVEGPVIPAVSTADASYSGAPDTLPAAMLDGNPATGWSNHYVKPATATLTAVSRPRAGDWVSLAWPSAQRISAVTANFVVDGTLTLPVAVEVACRTARGFEPVRNLRITWGTGSNDPTSFAFDPVVTTEVRVTMTAKGFLRINALLAR</sequence>
<dbReference type="Proteomes" id="UP000027345">
    <property type="component" value="Unassembled WGS sequence"/>
</dbReference>
<dbReference type="InterPro" id="IPR017853">
    <property type="entry name" value="GH"/>
</dbReference>
<evidence type="ECO:0000259" key="7">
    <source>
        <dbReference type="Pfam" id="PF16355"/>
    </source>
</evidence>
<dbReference type="PANTHER" id="PTHR42732">
    <property type="entry name" value="BETA-GALACTOSIDASE"/>
    <property type="match status" value="1"/>
</dbReference>
<evidence type="ECO:0000259" key="5">
    <source>
        <dbReference type="Pfam" id="PF00703"/>
    </source>
</evidence>
<proteinExistence type="inferred from homology"/>
<protein>
    <submittedName>
        <fullName evidence="10">Beta-galactosidase</fullName>
    </submittedName>
</protein>
<dbReference type="InterPro" id="IPR051913">
    <property type="entry name" value="GH2_Domain-Containing"/>
</dbReference>